<name>A0A916WNY4_9SPHN</name>
<comment type="caution">
    <text evidence="1">The sequence shown here is derived from an EMBL/GenBank/DDBJ whole genome shotgun (WGS) entry which is preliminary data.</text>
</comment>
<accession>A0A916WNY4</accession>
<keyword evidence="2" id="KW-1185">Reference proteome</keyword>
<proteinExistence type="predicted"/>
<dbReference type="AlphaFoldDB" id="A0A916WNY4"/>
<reference evidence="1" key="2">
    <citation type="submission" date="2020-09" db="EMBL/GenBank/DDBJ databases">
        <authorList>
            <person name="Sun Q."/>
            <person name="Zhou Y."/>
        </authorList>
    </citation>
    <scope>NUCLEOTIDE SEQUENCE</scope>
    <source>
        <strain evidence="1">CGMCC 1.15330</strain>
    </source>
</reference>
<sequence length="58" mass="6625">MCLLYRIERYRAATAMPATTFGRRAVNDPRLVLDMRRGRVPGPSMIQRVEAFMAENPA</sequence>
<evidence type="ECO:0000313" key="1">
    <source>
        <dbReference type="EMBL" id="GGB20599.1"/>
    </source>
</evidence>
<evidence type="ECO:0000313" key="2">
    <source>
        <dbReference type="Proteomes" id="UP000623067"/>
    </source>
</evidence>
<protein>
    <submittedName>
        <fullName evidence="1">Uncharacterized protein</fullName>
    </submittedName>
</protein>
<gene>
    <name evidence="1" type="ORF">GCM10011380_07730</name>
</gene>
<dbReference type="Proteomes" id="UP000623067">
    <property type="component" value="Unassembled WGS sequence"/>
</dbReference>
<reference evidence="1" key="1">
    <citation type="journal article" date="2014" name="Int. J. Syst. Evol. Microbiol.">
        <title>Complete genome sequence of Corynebacterium casei LMG S-19264T (=DSM 44701T), isolated from a smear-ripened cheese.</title>
        <authorList>
            <consortium name="US DOE Joint Genome Institute (JGI-PGF)"/>
            <person name="Walter F."/>
            <person name="Albersmeier A."/>
            <person name="Kalinowski J."/>
            <person name="Ruckert C."/>
        </authorList>
    </citation>
    <scope>NUCLEOTIDE SEQUENCE</scope>
    <source>
        <strain evidence="1">CGMCC 1.15330</strain>
    </source>
</reference>
<dbReference type="EMBL" id="BMIH01000001">
    <property type="protein sequence ID" value="GGB20599.1"/>
    <property type="molecule type" value="Genomic_DNA"/>
</dbReference>
<organism evidence="1 2">
    <name type="scientific">Sphingomonas metalli</name>
    <dbReference type="NCBI Taxonomy" id="1779358"/>
    <lineage>
        <taxon>Bacteria</taxon>
        <taxon>Pseudomonadati</taxon>
        <taxon>Pseudomonadota</taxon>
        <taxon>Alphaproteobacteria</taxon>
        <taxon>Sphingomonadales</taxon>
        <taxon>Sphingomonadaceae</taxon>
        <taxon>Sphingomonas</taxon>
    </lineage>
</organism>
<dbReference type="RefSeq" id="WP_188657315.1">
    <property type="nucleotide sequence ID" value="NZ_BMIH01000001.1"/>
</dbReference>